<dbReference type="EMBL" id="CP063687">
    <property type="protein sequence ID" value="QOY26138.1"/>
    <property type="molecule type" value="Genomic_DNA"/>
</dbReference>
<dbReference type="InterPro" id="IPR000551">
    <property type="entry name" value="MerR-type_HTH_dom"/>
</dbReference>
<evidence type="ECO:0000313" key="2">
    <source>
        <dbReference type="EMBL" id="QOY26138.1"/>
    </source>
</evidence>
<dbReference type="Gene3D" id="1.10.1660.10">
    <property type="match status" value="1"/>
</dbReference>
<gene>
    <name evidence="2" type="primary">tipA</name>
    <name evidence="2" type="ORF">BACVE_001094</name>
</gene>
<dbReference type="RefSeq" id="WP_003156048.1">
    <property type="nucleotide sequence ID" value="NZ_BDDG01000011.1"/>
</dbReference>
<accession>A0A411A2Z6</accession>
<dbReference type="InterPro" id="IPR011256">
    <property type="entry name" value="Reg_factor_effector_dom_sf"/>
</dbReference>
<evidence type="ECO:0000256" key="1">
    <source>
        <dbReference type="ARBA" id="ARBA00023125"/>
    </source>
</evidence>
<dbReference type="Pfam" id="PF13411">
    <property type="entry name" value="MerR_1"/>
    <property type="match status" value="1"/>
</dbReference>
<dbReference type="GO" id="GO:0003700">
    <property type="term" value="F:DNA-binding transcription factor activity"/>
    <property type="evidence" value="ECO:0007669"/>
    <property type="project" value="InterPro"/>
</dbReference>
<dbReference type="SMART" id="SM00422">
    <property type="entry name" value="HTH_MERR"/>
    <property type="match status" value="1"/>
</dbReference>
<dbReference type="PROSITE" id="PS50937">
    <property type="entry name" value="HTH_MERR_2"/>
    <property type="match status" value="1"/>
</dbReference>
<dbReference type="PANTHER" id="PTHR30204">
    <property type="entry name" value="REDOX-CYCLING DRUG-SENSING TRANSCRIPTIONAL ACTIVATOR SOXR"/>
    <property type="match status" value="1"/>
</dbReference>
<sequence length="273" mass="32025">MSEDVRKYFTTGEFAKLCHVKKQTLFHYDEIGLLSPEIKKANGYRYYSYHQFELFQVIGLFKEVGVPLKQIKPLLTDKTPEGIITLLKEKSSEIESKIKKLEHLQRMIQTKVKLTEQALETDFSSVSLQRLDEETLMIGRPVLHLPERQYTAAISELIRYMRVHELDQGHPVGGLFAREQILKKEFYNYTHFYMKTEEGIENRDLHIKPKGLYAVGYQIGDEAEAAYRSIMQFIEEYGLEMGDYAYEEYMLDEVVADGFDNQITRIQLQVRNR</sequence>
<dbReference type="AlphaFoldDB" id="A0A411A2Z6"/>
<dbReference type="InterPro" id="IPR009061">
    <property type="entry name" value="DNA-bd_dom_put_sf"/>
</dbReference>
<evidence type="ECO:0000313" key="3">
    <source>
        <dbReference type="Proteomes" id="UP000587477"/>
    </source>
</evidence>
<name>A0A411A2Z6_BACVE</name>
<dbReference type="SUPFAM" id="SSF55136">
    <property type="entry name" value="Probable bacterial effector-binding domain"/>
    <property type="match status" value="1"/>
</dbReference>
<dbReference type="InterPro" id="IPR047057">
    <property type="entry name" value="MerR_fam"/>
</dbReference>
<organism evidence="2 3">
    <name type="scientific">Bacillus velezensis</name>
    <dbReference type="NCBI Taxonomy" id="492670"/>
    <lineage>
        <taxon>Bacteria</taxon>
        <taxon>Bacillati</taxon>
        <taxon>Bacillota</taxon>
        <taxon>Bacilli</taxon>
        <taxon>Bacillales</taxon>
        <taxon>Bacillaceae</taxon>
        <taxon>Bacillus</taxon>
        <taxon>Bacillus amyloliquefaciens group</taxon>
    </lineage>
</organism>
<dbReference type="PANTHER" id="PTHR30204:SF85">
    <property type="entry name" value="MULTIDRUG-EFFLUX TRANSPORTER 2 REGULATOR"/>
    <property type="match status" value="1"/>
</dbReference>
<dbReference type="InterPro" id="IPR029442">
    <property type="entry name" value="GyrI-like"/>
</dbReference>
<dbReference type="Pfam" id="PF06445">
    <property type="entry name" value="GyrI-like"/>
    <property type="match status" value="1"/>
</dbReference>
<dbReference type="Gene3D" id="3.20.80.10">
    <property type="entry name" value="Regulatory factor, effector binding domain"/>
    <property type="match status" value="1"/>
</dbReference>
<protein>
    <submittedName>
        <fullName evidence="2">HTH-type transcriptional activator TipA</fullName>
    </submittedName>
</protein>
<keyword evidence="1" id="KW-0238">DNA-binding</keyword>
<dbReference type="CDD" id="cd04782">
    <property type="entry name" value="HTH_BltR"/>
    <property type="match status" value="1"/>
</dbReference>
<dbReference type="GO" id="GO:0003677">
    <property type="term" value="F:DNA binding"/>
    <property type="evidence" value="ECO:0007669"/>
    <property type="project" value="UniProtKB-KW"/>
</dbReference>
<reference evidence="3" key="1">
    <citation type="submission" date="2020-10" db="EMBL/GenBank/DDBJ databases">
        <title>Complete genome sequence of Bacillus velezensis NST6.</title>
        <authorList>
            <person name="Choi J."/>
        </authorList>
    </citation>
    <scope>NUCLEOTIDE SEQUENCE [LARGE SCALE GENOMIC DNA]</scope>
    <source>
        <strain evidence="3">NST6</strain>
    </source>
</reference>
<dbReference type="Proteomes" id="UP000587477">
    <property type="component" value="Chromosome"/>
</dbReference>
<dbReference type="SUPFAM" id="SSF46955">
    <property type="entry name" value="Putative DNA-binding domain"/>
    <property type="match status" value="1"/>
</dbReference>
<proteinExistence type="predicted"/>